<proteinExistence type="predicted"/>
<evidence type="ECO:0000313" key="2">
    <source>
        <dbReference type="EMBL" id="SVD33964.1"/>
    </source>
</evidence>
<protein>
    <submittedName>
        <fullName evidence="2">Uncharacterized protein</fullName>
    </submittedName>
</protein>
<keyword evidence="1" id="KW-0812">Transmembrane</keyword>
<feature type="transmembrane region" description="Helical" evidence="1">
    <location>
        <begin position="103"/>
        <end position="122"/>
    </location>
</feature>
<evidence type="ECO:0000256" key="1">
    <source>
        <dbReference type="SAM" id="Phobius"/>
    </source>
</evidence>
<organism evidence="2">
    <name type="scientific">marine metagenome</name>
    <dbReference type="NCBI Taxonomy" id="408172"/>
    <lineage>
        <taxon>unclassified sequences</taxon>
        <taxon>metagenomes</taxon>
        <taxon>ecological metagenomes</taxon>
    </lineage>
</organism>
<reference evidence="2" key="1">
    <citation type="submission" date="2018-05" db="EMBL/GenBank/DDBJ databases">
        <authorList>
            <person name="Lanie J.A."/>
            <person name="Ng W.-L."/>
            <person name="Kazmierczak K.M."/>
            <person name="Andrzejewski T.M."/>
            <person name="Davidsen T.M."/>
            <person name="Wayne K.J."/>
            <person name="Tettelin H."/>
            <person name="Glass J.I."/>
            <person name="Rusch D."/>
            <person name="Podicherti R."/>
            <person name="Tsui H.-C.T."/>
            <person name="Winkler M.E."/>
        </authorList>
    </citation>
    <scope>NUCLEOTIDE SEQUENCE</scope>
</reference>
<keyword evidence="1" id="KW-1133">Transmembrane helix</keyword>
<dbReference type="EMBL" id="UINC01144447">
    <property type="protein sequence ID" value="SVD33964.1"/>
    <property type="molecule type" value="Genomic_DNA"/>
</dbReference>
<accession>A0A382UI49</accession>
<gene>
    <name evidence="2" type="ORF">METZ01_LOCUS386818</name>
</gene>
<name>A0A382UI49_9ZZZZ</name>
<sequence>MDTYMDTKPERKFLLIGWLMGVEQNSVFLSRILVVGCVGLSDCEELLGVGFFLGGLFLSLKNNEGRYPVGGGKCLTFCHKFVILDTKNRHQMVTLYNIQVTDYILLFVIGISLNVTFNQVLLGSSPRRPTRGINSLQKFTKCNHLNCYNYVSLLGKLFSNFPDSLSP</sequence>
<feature type="non-terminal residue" evidence="2">
    <location>
        <position position="167"/>
    </location>
</feature>
<keyword evidence="1" id="KW-0472">Membrane</keyword>
<dbReference type="AlphaFoldDB" id="A0A382UI49"/>